<reference evidence="2 3" key="1">
    <citation type="submission" date="2016-10" db="EMBL/GenBank/DDBJ databases">
        <authorList>
            <person name="de Groot N.N."/>
        </authorList>
    </citation>
    <scope>NUCLEOTIDE SEQUENCE [LARGE SCALE GENOMIC DNA]</scope>
    <source>
        <strain evidence="2 3">DSM 13305</strain>
    </source>
</reference>
<dbReference type="SUPFAM" id="SSF52540">
    <property type="entry name" value="P-loop containing nucleoside triphosphate hydrolases"/>
    <property type="match status" value="2"/>
</dbReference>
<dbReference type="Gene3D" id="3.40.50.300">
    <property type="entry name" value="P-loop containing nucleotide triphosphate hydrolases"/>
    <property type="match status" value="1"/>
</dbReference>
<dbReference type="AlphaFoldDB" id="A0A1H8SJH1"/>
<dbReference type="EMBL" id="FODY01000005">
    <property type="protein sequence ID" value="SEO78343.1"/>
    <property type="molecule type" value="Genomic_DNA"/>
</dbReference>
<proteinExistence type="predicted"/>
<dbReference type="RefSeq" id="WP_245732240.1">
    <property type="nucleotide sequence ID" value="NZ_FODY01000005.1"/>
</dbReference>
<evidence type="ECO:0000256" key="1">
    <source>
        <dbReference type="SAM" id="Coils"/>
    </source>
</evidence>
<feature type="coiled-coil region" evidence="1">
    <location>
        <begin position="309"/>
        <end position="379"/>
    </location>
</feature>
<evidence type="ECO:0000313" key="2">
    <source>
        <dbReference type="EMBL" id="SEO78343.1"/>
    </source>
</evidence>
<keyword evidence="3" id="KW-1185">Reference proteome</keyword>
<dbReference type="Proteomes" id="UP000198847">
    <property type="component" value="Unassembled WGS sequence"/>
</dbReference>
<name>A0A1H8SJH1_9FIRM</name>
<evidence type="ECO:0000313" key="3">
    <source>
        <dbReference type="Proteomes" id="UP000198847"/>
    </source>
</evidence>
<dbReference type="STRING" id="112903.SAMN04490178_10573"/>
<dbReference type="Pfam" id="PF13555">
    <property type="entry name" value="AAA_29"/>
    <property type="match status" value="1"/>
</dbReference>
<accession>A0A1H8SJH1</accession>
<dbReference type="InterPro" id="IPR027417">
    <property type="entry name" value="P-loop_NTPase"/>
</dbReference>
<keyword evidence="1" id="KW-0175">Coiled coil</keyword>
<sequence length="1135" mass="132715">MRDLFNCEADEAGMLFGHTPGFRLHKLEVYNWGTFDGQVWTFTPKGQTALLTGDVGSGKSTLVDALSTLLVSPRKVTYNKAADSSAKERSVASYVKGYFGMKRSGEGQGLPDALRDANSYSVLLAVYFDKGLSQYVTLAQVFWFADAQKPPQRFYVVADREMKIADDFSKFQCNMKILRKRLKSDDKVQVLDDYTRYANIFCRKFGIAHEQALDLFQQTISMKKVESLTEFVRANMLEEPNTPEDVEKLISHFHDLDRAHEAVLKAKEQISLLQPIVRAGKKYEQLQGALKQFVEAGTTLAPWVAAQVLRLLITEINEHEQTLQFKEEERHRTEVELNNNERDLEALNRNIYQNGGGALEELKQAIEQNETQWRQMKDIRHQYVKQAGVLQLLPPDSSEAFRQNFNKLFELREYEVKIKDQLDMMLVEQLTEQKRIEDELTHNTSELESLRSRKTSIPRNYIEKRWELCQSLNIAEQEIPFVGELLEIKPEEATWEGALERLLHNFGLSMLVPEKYYRSVAEWVDKTNLGLRFVYYRVHEEKRQPLQEETTASVVADKLVIKPDTSFGSWLSQELFQRYRYVCCETIEEFRHERYAVTKAGQIKVNGKRHEKDDRRALDDRRNFILGFSNQKKVAALEEAVKQTQDQLQQVSEELLKIRERQKRNEAKLDAVKELERIKAFSEIDTVAKEQEIAEKKERQKQLEEENDILKALQEQLKNLTEKKKQQEKRLIDLKSKEETLKDKLKSLKEDYKNSQMIVEQATEAMREKDYAFLEKNKMNALKDQSITLRNAALQERNYRDWLDGERDSLNGEIQKTGQTVVSTMSSYRHKYLAEMQDIDASIEAFVEYEKILEKLEKDGLPNFERRFKELLHTNAINQIALFQQNLYKAQKQIRDRIDQINDSLNNIDYNPDRYIRIEYDETHDSDIKDFRVRLRTCTEGFFGSEEEEQYTEAKFLQVKEIIERFRGREGENETDARWTKKVIDVRNWFLFSASERWRETDEEYEHYTDSGGKSGGQKEKLAYTILAASLVYHFGLKGQNNHPQSFRFVVIDEAFLKSSDESARFGLNLFQSLDLQLMIVTPLLKIPTISKFVSHVGLVHHDDVSHQSMVRNITIEEFEKERKLREAARYVKMV</sequence>
<organism evidence="2 3">
    <name type="scientific">Propionispora vibrioides</name>
    <dbReference type="NCBI Taxonomy" id="112903"/>
    <lineage>
        <taxon>Bacteria</taxon>
        <taxon>Bacillati</taxon>
        <taxon>Bacillota</taxon>
        <taxon>Negativicutes</taxon>
        <taxon>Selenomonadales</taxon>
        <taxon>Sporomusaceae</taxon>
        <taxon>Propionispora</taxon>
    </lineage>
</organism>
<feature type="coiled-coil region" evidence="1">
    <location>
        <begin position="634"/>
        <end position="765"/>
    </location>
</feature>
<dbReference type="CDD" id="cd00267">
    <property type="entry name" value="ABC_ATPase"/>
    <property type="match status" value="1"/>
</dbReference>
<dbReference type="Pfam" id="PF13558">
    <property type="entry name" value="SbcC_Walker_B"/>
    <property type="match status" value="1"/>
</dbReference>
<gene>
    <name evidence="2" type="ORF">SAMN04490178_10573</name>
</gene>
<protein>
    <submittedName>
        <fullName evidence="2">Uncharacterized protein YPO0396</fullName>
    </submittedName>
</protein>